<evidence type="ECO:0000313" key="6">
    <source>
        <dbReference type="EMBL" id="KAF2656075.1"/>
    </source>
</evidence>
<dbReference type="GO" id="GO:0020037">
    <property type="term" value="F:heme binding"/>
    <property type="evidence" value="ECO:0007669"/>
    <property type="project" value="InterPro"/>
</dbReference>
<dbReference type="Proteomes" id="UP000799324">
    <property type="component" value="Unassembled WGS sequence"/>
</dbReference>
<comment type="similarity">
    <text evidence="5">Belongs to the cytochrome P450 family.</text>
</comment>
<dbReference type="GO" id="GO:0005506">
    <property type="term" value="F:iron ion binding"/>
    <property type="evidence" value="ECO:0007669"/>
    <property type="project" value="InterPro"/>
</dbReference>
<evidence type="ECO:0000313" key="7">
    <source>
        <dbReference type="Proteomes" id="UP000799324"/>
    </source>
</evidence>
<dbReference type="PANTHER" id="PTHR24305:SF226">
    <property type="entry name" value="CYTOCHROME P450 MONOOXYGENASE"/>
    <property type="match status" value="1"/>
</dbReference>
<evidence type="ECO:0000256" key="3">
    <source>
        <dbReference type="ARBA" id="ARBA00023004"/>
    </source>
</evidence>
<evidence type="ECO:0000256" key="4">
    <source>
        <dbReference type="PIRSR" id="PIRSR602401-1"/>
    </source>
</evidence>
<proteinExistence type="inferred from homology"/>
<evidence type="ECO:0000256" key="2">
    <source>
        <dbReference type="ARBA" id="ARBA00022723"/>
    </source>
</evidence>
<dbReference type="PRINTS" id="PR00385">
    <property type="entry name" value="P450"/>
</dbReference>
<dbReference type="InterPro" id="IPR050121">
    <property type="entry name" value="Cytochrome_P450_monoxygenase"/>
</dbReference>
<dbReference type="SUPFAM" id="SSF48264">
    <property type="entry name" value="Cytochrome P450"/>
    <property type="match status" value="1"/>
</dbReference>
<name>A0A6A6T7V7_9PLEO</name>
<gene>
    <name evidence="6" type="ORF">K491DRAFT_597623</name>
</gene>
<keyword evidence="5 6" id="KW-0503">Monooxygenase</keyword>
<dbReference type="InterPro" id="IPR017972">
    <property type="entry name" value="Cyt_P450_CS"/>
</dbReference>
<accession>A0A6A6T7V7</accession>
<organism evidence="6 7">
    <name type="scientific">Lophiostoma macrostomum CBS 122681</name>
    <dbReference type="NCBI Taxonomy" id="1314788"/>
    <lineage>
        <taxon>Eukaryota</taxon>
        <taxon>Fungi</taxon>
        <taxon>Dikarya</taxon>
        <taxon>Ascomycota</taxon>
        <taxon>Pezizomycotina</taxon>
        <taxon>Dothideomycetes</taxon>
        <taxon>Pleosporomycetidae</taxon>
        <taxon>Pleosporales</taxon>
        <taxon>Lophiostomataceae</taxon>
        <taxon>Lophiostoma</taxon>
    </lineage>
</organism>
<protein>
    <submittedName>
        <fullName evidence="6">Benzoate 4-monooxygenase cytochrome P450</fullName>
    </submittedName>
</protein>
<evidence type="ECO:0000256" key="1">
    <source>
        <dbReference type="ARBA" id="ARBA00001971"/>
    </source>
</evidence>
<feature type="binding site" description="axial binding residue" evidence="4">
    <location>
        <position position="418"/>
    </location>
    <ligand>
        <name>heme</name>
        <dbReference type="ChEBI" id="CHEBI:30413"/>
    </ligand>
    <ligandPart>
        <name>Fe</name>
        <dbReference type="ChEBI" id="CHEBI:18248"/>
    </ligandPart>
</feature>
<dbReference type="Pfam" id="PF00067">
    <property type="entry name" value="p450"/>
    <property type="match status" value="1"/>
</dbReference>
<reference evidence="6" key="1">
    <citation type="journal article" date="2020" name="Stud. Mycol.">
        <title>101 Dothideomycetes genomes: a test case for predicting lifestyles and emergence of pathogens.</title>
        <authorList>
            <person name="Haridas S."/>
            <person name="Albert R."/>
            <person name="Binder M."/>
            <person name="Bloem J."/>
            <person name="Labutti K."/>
            <person name="Salamov A."/>
            <person name="Andreopoulos B."/>
            <person name="Baker S."/>
            <person name="Barry K."/>
            <person name="Bills G."/>
            <person name="Bluhm B."/>
            <person name="Cannon C."/>
            <person name="Castanera R."/>
            <person name="Culley D."/>
            <person name="Daum C."/>
            <person name="Ezra D."/>
            <person name="Gonzalez J."/>
            <person name="Henrissat B."/>
            <person name="Kuo A."/>
            <person name="Liang C."/>
            <person name="Lipzen A."/>
            <person name="Lutzoni F."/>
            <person name="Magnuson J."/>
            <person name="Mondo S."/>
            <person name="Nolan M."/>
            <person name="Ohm R."/>
            <person name="Pangilinan J."/>
            <person name="Park H.-J."/>
            <person name="Ramirez L."/>
            <person name="Alfaro M."/>
            <person name="Sun H."/>
            <person name="Tritt A."/>
            <person name="Yoshinaga Y."/>
            <person name="Zwiers L.-H."/>
            <person name="Turgeon B."/>
            <person name="Goodwin S."/>
            <person name="Spatafora J."/>
            <person name="Crous P."/>
            <person name="Grigoriev I."/>
        </authorList>
    </citation>
    <scope>NUCLEOTIDE SEQUENCE</scope>
    <source>
        <strain evidence="6">CBS 122681</strain>
    </source>
</reference>
<dbReference type="AlphaFoldDB" id="A0A6A6T7V7"/>
<keyword evidence="4 5" id="KW-0349">Heme</keyword>
<keyword evidence="3 4" id="KW-0408">Iron</keyword>
<dbReference type="GO" id="GO:0016705">
    <property type="term" value="F:oxidoreductase activity, acting on paired donors, with incorporation or reduction of molecular oxygen"/>
    <property type="evidence" value="ECO:0007669"/>
    <property type="project" value="InterPro"/>
</dbReference>
<keyword evidence="7" id="KW-1185">Reference proteome</keyword>
<dbReference type="InterPro" id="IPR002401">
    <property type="entry name" value="Cyt_P450_E_grp-I"/>
</dbReference>
<dbReference type="EMBL" id="MU004340">
    <property type="protein sequence ID" value="KAF2656075.1"/>
    <property type="molecule type" value="Genomic_DNA"/>
</dbReference>
<dbReference type="OrthoDB" id="1470350at2759"/>
<comment type="cofactor">
    <cofactor evidence="1 4">
        <name>heme</name>
        <dbReference type="ChEBI" id="CHEBI:30413"/>
    </cofactor>
</comment>
<dbReference type="PROSITE" id="PS00086">
    <property type="entry name" value="CYTOCHROME_P450"/>
    <property type="match status" value="1"/>
</dbReference>
<dbReference type="PANTHER" id="PTHR24305">
    <property type="entry name" value="CYTOCHROME P450"/>
    <property type="match status" value="1"/>
</dbReference>
<dbReference type="InterPro" id="IPR001128">
    <property type="entry name" value="Cyt_P450"/>
</dbReference>
<dbReference type="GO" id="GO:0004497">
    <property type="term" value="F:monooxygenase activity"/>
    <property type="evidence" value="ECO:0007669"/>
    <property type="project" value="UniProtKB-KW"/>
</dbReference>
<dbReference type="InterPro" id="IPR036396">
    <property type="entry name" value="Cyt_P450_sf"/>
</dbReference>
<dbReference type="Gene3D" id="1.10.630.10">
    <property type="entry name" value="Cytochrome P450"/>
    <property type="match status" value="1"/>
</dbReference>
<keyword evidence="2 4" id="KW-0479">Metal-binding</keyword>
<dbReference type="PRINTS" id="PR00463">
    <property type="entry name" value="EP450I"/>
</dbReference>
<feature type="non-terminal residue" evidence="6">
    <location>
        <position position="1"/>
    </location>
</feature>
<evidence type="ECO:0000256" key="5">
    <source>
        <dbReference type="RuleBase" id="RU000461"/>
    </source>
</evidence>
<dbReference type="CDD" id="cd11061">
    <property type="entry name" value="CYP67-like"/>
    <property type="match status" value="1"/>
</dbReference>
<sequence length="499" mass="56401">YRIFLHPLSRFPGPVLARFTDWYGGSQAMRRRMHVATFLDHTKYGPVVRQGPNKLVFNSLAAQRDIYLNERLRKSRNYSAVQLTSNPNILTVIDKHAHRTKRKIIGQALADKYLRKFEPLLIEHADTFVEQLLKSAGNVVDMSEYCKRFSFDVIGRLGFGSTWDTQSSKKNRWLIPTLGSMIWRTNNKIQFPGLTYLFLQWLPHVIFNRLRFIKFLLDIIKARAAEDTHAKDDFFSFVVDAKDPETGVKMTTSELWEEAIFLLPAGTRSDTTSATITAVFFYLSRYPACYTRLCEEIRTSFTTAESIRSGPTLASCTYLRACIDETLRISTPATGTMWRELDAKDKDPVIIDGTVVPPGTQVCVNLYCLHHNSDYFPKPFTFIPERWLMDPNDTEEAKASKKLMREAFVPFSIGTRACAGKSIAYSETSLAVAKTLWSCDIERPAGPADELGEGGRGKGAGRERKMELQLYDQFISTVSGPNLIVRPRNKVGKDGAGAG</sequence>
<keyword evidence="5" id="KW-0560">Oxidoreductase</keyword>